<sequence>MAIWVSSSPISFHLDLFCYSTSF</sequence>
<dbReference type="EMBL" id="GBXM01051351">
    <property type="protein sequence ID" value="JAH57226.1"/>
    <property type="molecule type" value="Transcribed_RNA"/>
</dbReference>
<proteinExistence type="predicted"/>
<evidence type="ECO:0000313" key="1">
    <source>
        <dbReference type="EMBL" id="JAH57226.1"/>
    </source>
</evidence>
<reference evidence="1" key="2">
    <citation type="journal article" date="2015" name="Fish Shellfish Immunol.">
        <title>Early steps in the European eel (Anguilla anguilla)-Vibrio vulnificus interaction in the gills: Role of the RtxA13 toxin.</title>
        <authorList>
            <person name="Callol A."/>
            <person name="Pajuelo D."/>
            <person name="Ebbesson L."/>
            <person name="Teles M."/>
            <person name="MacKenzie S."/>
            <person name="Amaro C."/>
        </authorList>
    </citation>
    <scope>NUCLEOTIDE SEQUENCE</scope>
</reference>
<accession>A0A0E9TUK3</accession>
<dbReference type="AlphaFoldDB" id="A0A0E9TUK3"/>
<reference evidence="1" key="1">
    <citation type="submission" date="2014-11" db="EMBL/GenBank/DDBJ databases">
        <authorList>
            <person name="Amaro Gonzalez C."/>
        </authorList>
    </citation>
    <scope>NUCLEOTIDE SEQUENCE</scope>
</reference>
<protein>
    <submittedName>
        <fullName evidence="1">Uncharacterized protein</fullName>
    </submittedName>
</protein>
<organism evidence="1">
    <name type="scientific">Anguilla anguilla</name>
    <name type="common">European freshwater eel</name>
    <name type="synonym">Muraena anguilla</name>
    <dbReference type="NCBI Taxonomy" id="7936"/>
    <lineage>
        <taxon>Eukaryota</taxon>
        <taxon>Metazoa</taxon>
        <taxon>Chordata</taxon>
        <taxon>Craniata</taxon>
        <taxon>Vertebrata</taxon>
        <taxon>Euteleostomi</taxon>
        <taxon>Actinopterygii</taxon>
        <taxon>Neopterygii</taxon>
        <taxon>Teleostei</taxon>
        <taxon>Anguilliformes</taxon>
        <taxon>Anguillidae</taxon>
        <taxon>Anguilla</taxon>
    </lineage>
</organism>
<name>A0A0E9TUK3_ANGAN</name>